<proteinExistence type="predicted"/>
<feature type="domain" description="Protein kinase" evidence="2">
    <location>
        <begin position="57"/>
        <end position="292"/>
    </location>
</feature>
<reference evidence="3" key="1">
    <citation type="submission" date="2022-07" db="EMBL/GenBank/DDBJ databases">
        <title>Draft genome sequence of Zalerion maritima ATCC 34329, a (micro)plastics degrading marine fungus.</title>
        <authorList>
            <person name="Paco A."/>
            <person name="Goncalves M.F.M."/>
            <person name="Rocha-Santos T.A.P."/>
            <person name="Alves A."/>
        </authorList>
    </citation>
    <scope>NUCLEOTIDE SEQUENCE</scope>
    <source>
        <strain evidence="3">ATCC 34329</strain>
    </source>
</reference>
<dbReference type="GO" id="GO:0005634">
    <property type="term" value="C:nucleus"/>
    <property type="evidence" value="ECO:0007669"/>
    <property type="project" value="TreeGrafter"/>
</dbReference>
<name>A0AAD5RJJ0_9PEZI</name>
<sequence>MAAAQDQTSDSGSPPPITKFSDLGIIETFSDSERLKTRYTTCYVFKEDDTAYFGQVFKKKLEIKLGEFASSLERIPDEEIYPEIPPGAEITDARKRRGGGGDEVEGRKNLYVKRPSLTDYEDEAGHEWIRKILLSEALIMERIFRGGQQHPNLVRYHGCRVRGNRIAGIVMDQHGMSVNDYLREGKKLRGEPKQLVDKVESAVRHLHGLGLAHNDVNPNNVMLKEGGGEAEAEEDVPVLIDFGSCQPFGERTMQAGTTGWCKDLIFFSEKEHDFYGLEKMRSWLEDEERVYL</sequence>
<feature type="region of interest" description="Disordered" evidence="1">
    <location>
        <begin position="1"/>
        <end position="20"/>
    </location>
</feature>
<dbReference type="PANTHER" id="PTHR44167:SF24">
    <property type="entry name" value="SERINE_THREONINE-PROTEIN KINASE CHK2"/>
    <property type="match status" value="1"/>
</dbReference>
<dbReference type="Gene3D" id="1.10.510.10">
    <property type="entry name" value="Transferase(Phosphotransferase) domain 1"/>
    <property type="match status" value="1"/>
</dbReference>
<dbReference type="GO" id="GO:0005524">
    <property type="term" value="F:ATP binding"/>
    <property type="evidence" value="ECO:0007669"/>
    <property type="project" value="InterPro"/>
</dbReference>
<accession>A0AAD5RJJ0</accession>
<dbReference type="SUPFAM" id="SSF56112">
    <property type="entry name" value="Protein kinase-like (PK-like)"/>
    <property type="match status" value="1"/>
</dbReference>
<dbReference type="EMBL" id="JAKWBI020000355">
    <property type="protein sequence ID" value="KAJ2896074.1"/>
    <property type="molecule type" value="Genomic_DNA"/>
</dbReference>
<dbReference type="PROSITE" id="PS50011">
    <property type="entry name" value="PROTEIN_KINASE_DOM"/>
    <property type="match status" value="1"/>
</dbReference>
<dbReference type="Pfam" id="PF00069">
    <property type="entry name" value="Pkinase"/>
    <property type="match status" value="1"/>
</dbReference>
<evidence type="ECO:0000313" key="3">
    <source>
        <dbReference type="EMBL" id="KAJ2896074.1"/>
    </source>
</evidence>
<dbReference type="GO" id="GO:0004674">
    <property type="term" value="F:protein serine/threonine kinase activity"/>
    <property type="evidence" value="ECO:0007669"/>
    <property type="project" value="TreeGrafter"/>
</dbReference>
<dbReference type="InterPro" id="IPR000719">
    <property type="entry name" value="Prot_kinase_dom"/>
</dbReference>
<protein>
    <recommendedName>
        <fullName evidence="2">Protein kinase domain-containing protein</fullName>
    </recommendedName>
</protein>
<dbReference type="InterPro" id="IPR011009">
    <property type="entry name" value="Kinase-like_dom_sf"/>
</dbReference>
<comment type="caution">
    <text evidence="3">The sequence shown here is derived from an EMBL/GenBank/DDBJ whole genome shotgun (WGS) entry which is preliminary data.</text>
</comment>
<organism evidence="3 4">
    <name type="scientific">Zalerion maritima</name>
    <dbReference type="NCBI Taxonomy" id="339359"/>
    <lineage>
        <taxon>Eukaryota</taxon>
        <taxon>Fungi</taxon>
        <taxon>Dikarya</taxon>
        <taxon>Ascomycota</taxon>
        <taxon>Pezizomycotina</taxon>
        <taxon>Sordariomycetes</taxon>
        <taxon>Lulworthiomycetidae</taxon>
        <taxon>Lulworthiales</taxon>
        <taxon>Lulworthiaceae</taxon>
        <taxon>Zalerion</taxon>
    </lineage>
</organism>
<evidence type="ECO:0000259" key="2">
    <source>
        <dbReference type="PROSITE" id="PS50011"/>
    </source>
</evidence>
<dbReference type="AlphaFoldDB" id="A0AAD5RJJ0"/>
<evidence type="ECO:0000313" key="4">
    <source>
        <dbReference type="Proteomes" id="UP001201980"/>
    </source>
</evidence>
<evidence type="ECO:0000256" key="1">
    <source>
        <dbReference type="SAM" id="MobiDB-lite"/>
    </source>
</evidence>
<keyword evidence="4" id="KW-1185">Reference proteome</keyword>
<dbReference type="GO" id="GO:0044773">
    <property type="term" value="P:mitotic DNA damage checkpoint signaling"/>
    <property type="evidence" value="ECO:0007669"/>
    <property type="project" value="TreeGrafter"/>
</dbReference>
<dbReference type="PANTHER" id="PTHR44167">
    <property type="entry name" value="OVARIAN-SPECIFIC SERINE/THREONINE-PROTEIN KINASE LOK-RELATED"/>
    <property type="match status" value="1"/>
</dbReference>
<gene>
    <name evidence="3" type="ORF">MKZ38_005902</name>
</gene>
<dbReference type="Proteomes" id="UP001201980">
    <property type="component" value="Unassembled WGS sequence"/>
</dbReference>
<feature type="compositionally biased region" description="Polar residues" evidence="1">
    <location>
        <begin position="1"/>
        <end position="12"/>
    </location>
</feature>